<dbReference type="EMBL" id="CP014692">
    <property type="protein sequence ID" value="AQS85526.1"/>
    <property type="molecule type" value="Genomic_DNA"/>
</dbReference>
<proteinExistence type="predicted"/>
<gene>
    <name evidence="2" type="ORF">A0U92_12930</name>
</gene>
<dbReference type="InterPro" id="IPR025391">
    <property type="entry name" value="DUF4123"/>
</dbReference>
<evidence type="ECO:0000313" key="2">
    <source>
        <dbReference type="EMBL" id="AQS85526.1"/>
    </source>
</evidence>
<evidence type="ECO:0000313" key="3">
    <source>
        <dbReference type="Proteomes" id="UP000188937"/>
    </source>
</evidence>
<dbReference type="AlphaFoldDB" id="A0A1U9KIE2"/>
<feature type="domain" description="DUF4123" evidence="1">
    <location>
        <begin position="22"/>
        <end position="144"/>
    </location>
</feature>
<keyword evidence="3" id="KW-1185">Reference proteome</keyword>
<dbReference type="Proteomes" id="UP000188937">
    <property type="component" value="Chromosome"/>
</dbReference>
<dbReference type="STRING" id="435.A0U92_12930"/>
<protein>
    <recommendedName>
        <fullName evidence="1">DUF4123 domain-containing protein</fullName>
    </recommendedName>
</protein>
<dbReference type="RefSeq" id="WP_077813579.1">
    <property type="nucleotide sequence ID" value="NZ_CP014692.1"/>
</dbReference>
<organism evidence="2 3">
    <name type="scientific">Acetobacter aceti</name>
    <dbReference type="NCBI Taxonomy" id="435"/>
    <lineage>
        <taxon>Bacteria</taxon>
        <taxon>Pseudomonadati</taxon>
        <taxon>Pseudomonadota</taxon>
        <taxon>Alphaproteobacteria</taxon>
        <taxon>Acetobacterales</taxon>
        <taxon>Acetobacteraceae</taxon>
        <taxon>Acetobacter</taxon>
        <taxon>Acetobacter subgen. Acetobacter</taxon>
    </lineage>
</organism>
<name>A0A1U9KIE2_ACEAC</name>
<sequence>MTGDAVPTLRDKIALWPDQPVFAAMDGAGFSNLPRFLRDERIPFRPLFLDRRPGDVGRAGPFMAIVPRDRLETFLTLRDVPDGSVFWNAPCGADEFHRHLRSLTMVRIPSAPGKSPKTRMVVFRHFDPKTVVLTLPVMTPAQRARMFGPAQSLVVSVPEGVLEAKRRMDWPEPAKGPLSFTKEQMDAITDGMTLRSRRKIVAYLRETALEQTKKMDDTELLGFVEEAEKVGKAWGLKTEAGQGRLAWLQLMSEGRFAKQKAIERVIELKNDKADSVLKIFMEEMAQSRNEGLERQ</sequence>
<accession>A0A1U9KIE2</accession>
<dbReference type="KEGG" id="aace:A0U92_12930"/>
<evidence type="ECO:0000259" key="1">
    <source>
        <dbReference type="Pfam" id="PF13503"/>
    </source>
</evidence>
<dbReference type="Pfam" id="PF13503">
    <property type="entry name" value="DUF4123"/>
    <property type="match status" value="1"/>
</dbReference>
<reference evidence="2 3" key="1">
    <citation type="submission" date="2016-03" db="EMBL/GenBank/DDBJ databases">
        <title>Acetic acid bacteria sequencing.</title>
        <authorList>
            <person name="Brandt J."/>
            <person name="Jakob F."/>
            <person name="Vogel R.F."/>
        </authorList>
    </citation>
    <scope>NUCLEOTIDE SEQUENCE [LARGE SCALE GENOMIC DNA]</scope>
    <source>
        <strain evidence="2 3">TMW2.1153</strain>
    </source>
</reference>
<dbReference type="OrthoDB" id="7219308at2"/>